<dbReference type="AlphaFoldDB" id="A0A8H6VSW0"/>
<evidence type="ECO:0000313" key="2">
    <source>
        <dbReference type="EMBL" id="KAF7290731.1"/>
    </source>
</evidence>
<feature type="transmembrane region" description="Helical" evidence="1">
    <location>
        <begin position="236"/>
        <end position="254"/>
    </location>
</feature>
<proteinExistence type="predicted"/>
<dbReference type="GeneID" id="59352109"/>
<dbReference type="OrthoDB" id="2905268at2759"/>
<dbReference type="Proteomes" id="UP000636479">
    <property type="component" value="Unassembled WGS sequence"/>
</dbReference>
<keyword evidence="3" id="KW-1185">Reference proteome</keyword>
<keyword evidence="1" id="KW-0472">Membrane</keyword>
<keyword evidence="1" id="KW-1133">Transmembrane helix</keyword>
<accession>A0A8H6VSW0</accession>
<feature type="transmembrane region" description="Helical" evidence="1">
    <location>
        <begin position="326"/>
        <end position="349"/>
    </location>
</feature>
<feature type="transmembrane region" description="Helical" evidence="1">
    <location>
        <begin position="161"/>
        <end position="183"/>
    </location>
</feature>
<name>A0A8H6VSW0_9AGAR</name>
<organism evidence="2 3">
    <name type="scientific">Mycena indigotica</name>
    <dbReference type="NCBI Taxonomy" id="2126181"/>
    <lineage>
        <taxon>Eukaryota</taxon>
        <taxon>Fungi</taxon>
        <taxon>Dikarya</taxon>
        <taxon>Basidiomycota</taxon>
        <taxon>Agaricomycotina</taxon>
        <taxon>Agaricomycetes</taxon>
        <taxon>Agaricomycetidae</taxon>
        <taxon>Agaricales</taxon>
        <taxon>Marasmiineae</taxon>
        <taxon>Mycenaceae</taxon>
        <taxon>Mycena</taxon>
    </lineage>
</organism>
<dbReference type="RefSeq" id="XP_037214091.1">
    <property type="nucleotide sequence ID" value="XM_037369593.1"/>
</dbReference>
<keyword evidence="1" id="KW-0812">Transmembrane</keyword>
<evidence type="ECO:0000256" key="1">
    <source>
        <dbReference type="SAM" id="Phobius"/>
    </source>
</evidence>
<reference evidence="2" key="1">
    <citation type="submission" date="2020-05" db="EMBL/GenBank/DDBJ databases">
        <title>Mycena genomes resolve the evolution of fungal bioluminescence.</title>
        <authorList>
            <person name="Tsai I.J."/>
        </authorList>
    </citation>
    <scope>NUCLEOTIDE SEQUENCE</scope>
    <source>
        <strain evidence="2">171206Taipei</strain>
    </source>
</reference>
<gene>
    <name evidence="2" type="ORF">MIND_01313800</name>
</gene>
<evidence type="ECO:0000313" key="3">
    <source>
        <dbReference type="Proteomes" id="UP000636479"/>
    </source>
</evidence>
<feature type="transmembrane region" description="Helical" evidence="1">
    <location>
        <begin position="195"/>
        <end position="216"/>
    </location>
</feature>
<sequence length="502" mass="55309">MHRRLRALRDLAIGTLKWCLSYGDVARWKPWKETMTTAGIILLCRGDRSGERTGGPFCDYLVDIRAIAARRTQKFKIGKISSRRFSGPTDALLVSVQAIFPTETSHAGVRLSTDTGPRPSASGFPSSMTRVIPPSDSSNPFAPPGQSAADLWLERSNLDGFVLSGVGYGILATIAFNTLALFVRPKPGRSRERGLIIYVLLTFALATVAFATNAKFNEMQYVDDRGIPGGPNAFGALYYNSFYNMFAFIATDVSRARHVLRAPRRLALPHCFALLGRPERAIRDLLLVALDRAQHDRHMWHYLADLRAGRRIQVAMGEEHAYARRYVGIAAMLIESAALYAIWSLMFLICYARNTPLQNILLSSLGQVQARLQTFIQLILSHNPEQGIAPLLILFRVAQGSAWTQDTGNVNASSGPLTFHQSPNINVSGIGTRSARSFQLGNLSHAAAASSAERGDCESMYCGRPSFTLDDSHEHHDGDKMGSVYGPATIEQAESERTCYNR</sequence>
<comment type="caution">
    <text evidence="2">The sequence shown here is derived from an EMBL/GenBank/DDBJ whole genome shotgun (WGS) entry which is preliminary data.</text>
</comment>
<dbReference type="EMBL" id="JACAZF010000014">
    <property type="protein sequence ID" value="KAF7290731.1"/>
    <property type="molecule type" value="Genomic_DNA"/>
</dbReference>
<protein>
    <submittedName>
        <fullName evidence="2">Uncharacterized protein</fullName>
    </submittedName>
</protein>